<sequence length="96" mass="11391">MRAELTGDHIVSENTCIACRHWILREKNNKGEYVPHEMAALGFGICAHDEKWHYFPGRRECANNKFEPIAEDLRIKREEWEARNNKPSKYVRRQHG</sequence>
<evidence type="ECO:0000313" key="2">
    <source>
        <dbReference type="Proteomes" id="UP000231094"/>
    </source>
</evidence>
<name>A0A2N9Y3K3_9NEIS</name>
<dbReference type="Proteomes" id="UP000231094">
    <property type="component" value="Unassembled WGS sequence"/>
</dbReference>
<accession>A0A2N9Y3K3</accession>
<dbReference type="RefSeq" id="WP_100117036.1">
    <property type="nucleotide sequence ID" value="NZ_MEIV01000053.1"/>
</dbReference>
<comment type="caution">
    <text evidence="1">The sequence shown here is derived from an EMBL/GenBank/DDBJ whole genome shotgun (WGS) entry which is preliminary data.</text>
</comment>
<protein>
    <submittedName>
        <fullName evidence="1">Uncharacterized protein</fullName>
    </submittedName>
</protein>
<proteinExistence type="predicted"/>
<dbReference type="AlphaFoldDB" id="A0A2N9Y3K3"/>
<gene>
    <name evidence="1" type="ORF">BHC47_06000</name>
</gene>
<organism evidence="1 2">
    <name type="scientific">Snodgrassella alvi</name>
    <dbReference type="NCBI Taxonomy" id="1196083"/>
    <lineage>
        <taxon>Bacteria</taxon>
        <taxon>Pseudomonadati</taxon>
        <taxon>Pseudomonadota</taxon>
        <taxon>Betaproteobacteria</taxon>
        <taxon>Neisseriales</taxon>
        <taxon>Neisseriaceae</taxon>
        <taxon>Snodgrassella</taxon>
    </lineage>
</organism>
<evidence type="ECO:0000313" key="1">
    <source>
        <dbReference type="EMBL" id="PIT62040.1"/>
    </source>
</evidence>
<reference evidence="1 2" key="1">
    <citation type="journal article" date="2017" name="MBio">
        <title>Type VI secretion-mediated competition in the bee gut microbiome.</title>
        <authorList>
            <person name="Steele M.I."/>
            <person name="Kwong W.K."/>
            <person name="Powell J.E."/>
            <person name="Whiteley M."/>
            <person name="Moran N.A."/>
        </authorList>
    </citation>
    <scope>NUCLEOTIDE SEQUENCE [LARGE SCALE GENOMIC DNA]</scope>
    <source>
        <strain evidence="1 2">PEB0171</strain>
    </source>
</reference>
<dbReference type="EMBL" id="MEIV01000053">
    <property type="protein sequence ID" value="PIT62040.1"/>
    <property type="molecule type" value="Genomic_DNA"/>
</dbReference>